<protein>
    <submittedName>
        <fullName evidence="1">Uncharacterized protein</fullName>
    </submittedName>
</protein>
<dbReference type="AlphaFoldDB" id="A0A645H2Q2"/>
<name>A0A645H2Q2_9ZZZZ</name>
<organism evidence="1">
    <name type="scientific">bioreactor metagenome</name>
    <dbReference type="NCBI Taxonomy" id="1076179"/>
    <lineage>
        <taxon>unclassified sequences</taxon>
        <taxon>metagenomes</taxon>
        <taxon>ecological metagenomes</taxon>
    </lineage>
</organism>
<proteinExistence type="predicted"/>
<evidence type="ECO:0000313" key="1">
    <source>
        <dbReference type="EMBL" id="MPN33298.1"/>
    </source>
</evidence>
<dbReference type="EMBL" id="VSSQ01085733">
    <property type="protein sequence ID" value="MPN33298.1"/>
    <property type="molecule type" value="Genomic_DNA"/>
</dbReference>
<accession>A0A645H2Q2</accession>
<sequence>MTRVLNKHGVFVGRAGGIGAARDLIRRAVQAINARMFCDFIVAIASGSGVLADGYSFRLGGCVLRRFDGGFSAAKGGNHQQGDE</sequence>
<comment type="caution">
    <text evidence="1">The sequence shown here is derived from an EMBL/GenBank/DDBJ whole genome shotgun (WGS) entry which is preliminary data.</text>
</comment>
<gene>
    <name evidence="1" type="ORF">SDC9_180783</name>
</gene>
<reference evidence="1" key="1">
    <citation type="submission" date="2019-08" db="EMBL/GenBank/DDBJ databases">
        <authorList>
            <person name="Kucharzyk K."/>
            <person name="Murdoch R.W."/>
            <person name="Higgins S."/>
            <person name="Loffler F."/>
        </authorList>
    </citation>
    <scope>NUCLEOTIDE SEQUENCE</scope>
</reference>